<dbReference type="InterPro" id="IPR011060">
    <property type="entry name" value="RibuloseP-bd_barrel"/>
</dbReference>
<name>A0ABS3F2N9_9PROT</name>
<comment type="similarity">
    <text evidence="9">Belongs to the TrpF family.</text>
</comment>
<evidence type="ECO:0000256" key="1">
    <source>
        <dbReference type="ARBA" id="ARBA00001164"/>
    </source>
</evidence>
<keyword evidence="6 9" id="KW-0822">Tryptophan biosynthesis</keyword>
<keyword evidence="12" id="KW-1185">Reference proteome</keyword>
<dbReference type="InterPro" id="IPR044643">
    <property type="entry name" value="TrpF_fam"/>
</dbReference>
<protein>
    <recommendedName>
        <fullName evidence="4 9">N-(5'-phosphoribosyl)anthranilate isomerase</fullName>
        <shortName evidence="9">PRAI</shortName>
        <ecNumber evidence="3 9">5.3.1.24</ecNumber>
    </recommendedName>
</protein>
<feature type="domain" description="N-(5'phosphoribosyl) anthranilate isomerase (PRAI)" evidence="10">
    <location>
        <begin position="5"/>
        <end position="209"/>
    </location>
</feature>
<comment type="caution">
    <text evidence="11">The sequence shown here is derived from an EMBL/GenBank/DDBJ whole genome shotgun (WGS) entry which is preliminary data.</text>
</comment>
<keyword evidence="8 9" id="KW-0413">Isomerase</keyword>
<evidence type="ECO:0000313" key="11">
    <source>
        <dbReference type="EMBL" id="MBO0332782.1"/>
    </source>
</evidence>
<evidence type="ECO:0000256" key="5">
    <source>
        <dbReference type="ARBA" id="ARBA00022605"/>
    </source>
</evidence>
<dbReference type="Pfam" id="PF00697">
    <property type="entry name" value="PRAI"/>
    <property type="match status" value="1"/>
</dbReference>
<dbReference type="RefSeq" id="WP_207042517.1">
    <property type="nucleotide sequence ID" value="NZ_JAFLNC010000001.1"/>
</dbReference>
<dbReference type="NCBIfam" id="NF002295">
    <property type="entry name" value="PRK01222.1-1"/>
    <property type="match status" value="1"/>
</dbReference>
<comment type="pathway">
    <text evidence="2 9">Amino-acid biosynthesis; L-tryptophan biosynthesis; L-tryptophan from chorismate: step 3/5.</text>
</comment>
<reference evidence="11 12" key="1">
    <citation type="submission" date="2021-03" db="EMBL/GenBank/DDBJ databases">
        <title>Sneathiella sp. CAU 1612 isolated from Kang Won-do.</title>
        <authorList>
            <person name="Kim W."/>
        </authorList>
    </citation>
    <scope>NUCLEOTIDE SEQUENCE [LARGE SCALE GENOMIC DNA]</scope>
    <source>
        <strain evidence="11 12">CAU 1612</strain>
    </source>
</reference>
<dbReference type="InterPro" id="IPR013785">
    <property type="entry name" value="Aldolase_TIM"/>
</dbReference>
<dbReference type="HAMAP" id="MF_00135">
    <property type="entry name" value="PRAI"/>
    <property type="match status" value="1"/>
</dbReference>
<dbReference type="InterPro" id="IPR001240">
    <property type="entry name" value="PRAI_dom"/>
</dbReference>
<evidence type="ECO:0000256" key="9">
    <source>
        <dbReference type="HAMAP-Rule" id="MF_00135"/>
    </source>
</evidence>
<evidence type="ECO:0000256" key="6">
    <source>
        <dbReference type="ARBA" id="ARBA00022822"/>
    </source>
</evidence>
<dbReference type="EC" id="5.3.1.24" evidence="3 9"/>
<dbReference type="CDD" id="cd00405">
    <property type="entry name" value="PRAI"/>
    <property type="match status" value="1"/>
</dbReference>
<keyword evidence="7 9" id="KW-0057">Aromatic amino acid biosynthesis</keyword>
<proteinExistence type="inferred from homology"/>
<gene>
    <name evidence="9" type="primary">trpF</name>
    <name evidence="11" type="ORF">J0X12_04095</name>
</gene>
<dbReference type="EMBL" id="JAFLNC010000001">
    <property type="protein sequence ID" value="MBO0332782.1"/>
    <property type="molecule type" value="Genomic_DNA"/>
</dbReference>
<evidence type="ECO:0000256" key="7">
    <source>
        <dbReference type="ARBA" id="ARBA00023141"/>
    </source>
</evidence>
<evidence type="ECO:0000256" key="8">
    <source>
        <dbReference type="ARBA" id="ARBA00023235"/>
    </source>
</evidence>
<keyword evidence="5 9" id="KW-0028">Amino-acid biosynthesis</keyword>
<evidence type="ECO:0000313" key="12">
    <source>
        <dbReference type="Proteomes" id="UP000664761"/>
    </source>
</evidence>
<accession>A0ABS3F2N9</accession>
<dbReference type="GO" id="GO:0004640">
    <property type="term" value="F:phosphoribosylanthranilate isomerase activity"/>
    <property type="evidence" value="ECO:0007669"/>
    <property type="project" value="UniProtKB-EC"/>
</dbReference>
<dbReference type="PANTHER" id="PTHR42894">
    <property type="entry name" value="N-(5'-PHOSPHORIBOSYL)ANTHRANILATE ISOMERASE"/>
    <property type="match status" value="1"/>
</dbReference>
<dbReference type="Gene3D" id="3.20.20.70">
    <property type="entry name" value="Aldolase class I"/>
    <property type="match status" value="1"/>
</dbReference>
<evidence type="ECO:0000256" key="3">
    <source>
        <dbReference type="ARBA" id="ARBA00012572"/>
    </source>
</evidence>
<evidence type="ECO:0000256" key="4">
    <source>
        <dbReference type="ARBA" id="ARBA00022272"/>
    </source>
</evidence>
<dbReference type="Proteomes" id="UP000664761">
    <property type="component" value="Unassembled WGS sequence"/>
</dbReference>
<sequence>MTIQAKICGLSDVTAVEAAVLNGAAFVGFVFYGPSPRNITPDEAALLTAKVPSHVKKVGLFVDPDEKLIRDVLTTVSLDWIQLHGSESPERVREIRDTYSLPVIKAIKIDSAASLDEIARYDGVADMLLFDAKEPKSMKNALPGGNGLAFDWDLLANATISSPWMLAGGLTAENIAEAVRISGAKIVDTSSGVEFEPGRKNPAAIEAFMAAVAAIDA</sequence>
<dbReference type="PANTHER" id="PTHR42894:SF1">
    <property type="entry name" value="N-(5'-PHOSPHORIBOSYL)ANTHRANILATE ISOMERASE"/>
    <property type="match status" value="1"/>
</dbReference>
<dbReference type="SUPFAM" id="SSF51366">
    <property type="entry name" value="Ribulose-phoshate binding barrel"/>
    <property type="match status" value="1"/>
</dbReference>
<evidence type="ECO:0000259" key="10">
    <source>
        <dbReference type="Pfam" id="PF00697"/>
    </source>
</evidence>
<comment type="catalytic activity">
    <reaction evidence="1 9">
        <text>N-(5-phospho-beta-D-ribosyl)anthranilate = 1-(2-carboxyphenylamino)-1-deoxy-D-ribulose 5-phosphate</text>
        <dbReference type="Rhea" id="RHEA:21540"/>
        <dbReference type="ChEBI" id="CHEBI:18277"/>
        <dbReference type="ChEBI" id="CHEBI:58613"/>
        <dbReference type="EC" id="5.3.1.24"/>
    </reaction>
</comment>
<organism evidence="11 12">
    <name type="scientific">Sneathiella sedimenti</name>
    <dbReference type="NCBI Taxonomy" id="2816034"/>
    <lineage>
        <taxon>Bacteria</taxon>
        <taxon>Pseudomonadati</taxon>
        <taxon>Pseudomonadota</taxon>
        <taxon>Alphaproteobacteria</taxon>
        <taxon>Sneathiellales</taxon>
        <taxon>Sneathiellaceae</taxon>
        <taxon>Sneathiella</taxon>
    </lineage>
</organism>
<evidence type="ECO:0000256" key="2">
    <source>
        <dbReference type="ARBA" id="ARBA00004664"/>
    </source>
</evidence>